<dbReference type="PANTHER" id="PTHR46910">
    <property type="entry name" value="TRANSCRIPTION FACTOR PDR1"/>
    <property type="match status" value="1"/>
</dbReference>
<keyword evidence="3" id="KW-0238">DNA-binding</keyword>
<proteinExistence type="predicted"/>
<evidence type="ECO:0000313" key="7">
    <source>
        <dbReference type="Proteomes" id="UP000022910"/>
    </source>
</evidence>
<organism evidence="6 7">
    <name type="scientific">Rhizophagus irregularis (strain DAOM 197198w)</name>
    <name type="common">Glomus intraradices</name>
    <dbReference type="NCBI Taxonomy" id="1432141"/>
    <lineage>
        <taxon>Eukaryota</taxon>
        <taxon>Fungi</taxon>
        <taxon>Fungi incertae sedis</taxon>
        <taxon>Mucoromycota</taxon>
        <taxon>Glomeromycotina</taxon>
        <taxon>Glomeromycetes</taxon>
        <taxon>Glomerales</taxon>
        <taxon>Glomeraceae</taxon>
        <taxon>Rhizophagus</taxon>
    </lineage>
</organism>
<dbReference type="AlphaFoldDB" id="A0A015K386"/>
<dbReference type="PROSITE" id="PS00463">
    <property type="entry name" value="ZN2_CY6_FUNGAL_1"/>
    <property type="match status" value="1"/>
</dbReference>
<protein>
    <recommendedName>
        <fullName evidence="5">Zn(2)-C6 fungal-type domain-containing protein</fullName>
    </recommendedName>
</protein>
<reference evidence="6 7" key="1">
    <citation type="submission" date="2014-02" db="EMBL/GenBank/DDBJ databases">
        <title>Single nucleus genome sequencing reveals high similarity among nuclei of an endomycorrhizal fungus.</title>
        <authorList>
            <person name="Lin K."/>
            <person name="Geurts R."/>
            <person name="Zhang Z."/>
            <person name="Limpens E."/>
            <person name="Saunders D.G."/>
            <person name="Mu D."/>
            <person name="Pang E."/>
            <person name="Cao H."/>
            <person name="Cha H."/>
            <person name="Lin T."/>
            <person name="Zhou Q."/>
            <person name="Shang Y."/>
            <person name="Li Y."/>
            <person name="Ivanov S."/>
            <person name="Sharma T."/>
            <person name="Velzen R.V."/>
            <person name="Ruijter N.D."/>
            <person name="Aanen D.K."/>
            <person name="Win J."/>
            <person name="Kamoun S."/>
            <person name="Bisseling T."/>
            <person name="Huang S."/>
        </authorList>
    </citation>
    <scope>NUCLEOTIDE SEQUENCE [LARGE SCALE GENOMIC DNA]</scope>
    <source>
        <strain evidence="7">DAOM197198w</strain>
    </source>
</reference>
<dbReference type="PANTHER" id="PTHR46910:SF3">
    <property type="entry name" value="HALOTOLERANCE PROTEIN 9-RELATED"/>
    <property type="match status" value="1"/>
</dbReference>
<evidence type="ECO:0000256" key="3">
    <source>
        <dbReference type="ARBA" id="ARBA00023125"/>
    </source>
</evidence>
<comment type="subcellular location">
    <subcellularLocation>
        <location evidence="1">Nucleus</location>
    </subcellularLocation>
</comment>
<dbReference type="OrthoDB" id="2123952at2759"/>
<dbReference type="PROSITE" id="PS50048">
    <property type="entry name" value="ZN2_CY6_FUNGAL_2"/>
    <property type="match status" value="1"/>
</dbReference>
<dbReference type="GO" id="GO:0003677">
    <property type="term" value="F:DNA binding"/>
    <property type="evidence" value="ECO:0007669"/>
    <property type="project" value="UniProtKB-KW"/>
</dbReference>
<dbReference type="InterPro" id="IPR001138">
    <property type="entry name" value="Zn2Cys6_DnaBD"/>
</dbReference>
<keyword evidence="4" id="KW-0539">Nucleus</keyword>
<dbReference type="GO" id="GO:0000981">
    <property type="term" value="F:DNA-binding transcription factor activity, RNA polymerase II-specific"/>
    <property type="evidence" value="ECO:0007669"/>
    <property type="project" value="InterPro"/>
</dbReference>
<dbReference type="EMBL" id="JEMT01012299">
    <property type="protein sequence ID" value="EXX76242.1"/>
    <property type="molecule type" value="Genomic_DNA"/>
</dbReference>
<dbReference type="InterPro" id="IPR050987">
    <property type="entry name" value="AtrR-like"/>
</dbReference>
<feature type="domain" description="Zn(2)-C6 fungal-type" evidence="5">
    <location>
        <begin position="46"/>
        <end position="79"/>
    </location>
</feature>
<keyword evidence="7" id="KW-1185">Reference proteome</keyword>
<evidence type="ECO:0000256" key="2">
    <source>
        <dbReference type="ARBA" id="ARBA00022723"/>
    </source>
</evidence>
<dbReference type="HOGENOM" id="CLU_598704_0_0_1"/>
<dbReference type="GO" id="GO:0005634">
    <property type="term" value="C:nucleus"/>
    <property type="evidence" value="ECO:0007669"/>
    <property type="project" value="UniProtKB-SubCell"/>
</dbReference>
<accession>A0A015K386</accession>
<keyword evidence="2" id="KW-0479">Metal-binding</keyword>
<dbReference type="GO" id="GO:0008270">
    <property type="term" value="F:zinc ion binding"/>
    <property type="evidence" value="ECO:0007669"/>
    <property type="project" value="InterPro"/>
</dbReference>
<evidence type="ECO:0000313" key="6">
    <source>
        <dbReference type="EMBL" id="EXX76242.1"/>
    </source>
</evidence>
<evidence type="ECO:0000256" key="1">
    <source>
        <dbReference type="ARBA" id="ARBA00004123"/>
    </source>
</evidence>
<evidence type="ECO:0000256" key="4">
    <source>
        <dbReference type="ARBA" id="ARBA00023242"/>
    </source>
</evidence>
<dbReference type="SMART" id="SM00066">
    <property type="entry name" value="GAL4"/>
    <property type="match status" value="1"/>
</dbReference>
<evidence type="ECO:0000259" key="5">
    <source>
        <dbReference type="PROSITE" id="PS50048"/>
    </source>
</evidence>
<dbReference type="SUPFAM" id="SSF57701">
    <property type="entry name" value="Zn2/Cys6 DNA-binding domain"/>
    <property type="match status" value="1"/>
</dbReference>
<dbReference type="Pfam" id="PF00172">
    <property type="entry name" value="Zn_clus"/>
    <property type="match status" value="1"/>
</dbReference>
<dbReference type="CDD" id="cd00067">
    <property type="entry name" value="GAL4"/>
    <property type="match status" value="1"/>
</dbReference>
<dbReference type="InterPro" id="IPR036864">
    <property type="entry name" value="Zn2-C6_fun-type_DNA-bd_sf"/>
</dbReference>
<name>A0A015K386_RHIIW</name>
<comment type="caution">
    <text evidence="6">The sequence shown here is derived from an EMBL/GenBank/DDBJ whole genome shotgun (WGS) entry which is preliminary data.</text>
</comment>
<dbReference type="Gene3D" id="4.10.240.10">
    <property type="entry name" value="Zn(2)-C6 fungal-type DNA-binding domain"/>
    <property type="match status" value="1"/>
</dbReference>
<gene>
    <name evidence="6" type="ORF">RirG_034930</name>
</gene>
<sequence>MSQGKRVIEELSDNEHSCNGNQQAQPDKIITVKKTAKKRGRINVNACYRCRRDKKKCDGNYSTKESCKYCRHHKVECSYPEPGRKRVKVVQAQVEDPRKIKIKETKKSKKAATKKDPIKDINDRIIKVEENLSDVTELLANNVHYYPNIKETTQQLFFRLFFDESTTTEQIALLRKLWSLIMSYSTNNDEYLYAFYGRIQFLESDQEEVRSLMWKEIQNFVDRCNDTGNTCDNESSIHSMIPTLSSEIIPLYDPSSSLHFTKSLSPIPPEFDNNNNDYLGISLESICNSINDPFIVQTTNNNKIKSSPIVPSQRIPRAHLKKDYQEGGISLPVSPNEFTLSRIQRSDESITFNNQFMPNLMPYIDSNSSHNNTPIIDDEIDYFRHLTNEGTNFLCFQSTTSSPLFSNENCTTPTFNSLQPSPSLNPLNEIEHSYGILSPTNDYTQQQIDEKNWFWNN</sequence>
<dbReference type="Proteomes" id="UP000022910">
    <property type="component" value="Unassembled WGS sequence"/>
</dbReference>